<dbReference type="Proteomes" id="UP000298787">
    <property type="component" value="Chromosome 17"/>
</dbReference>
<dbReference type="EMBL" id="CM014094">
    <property type="protein sequence ID" value="TKS85155.1"/>
    <property type="molecule type" value="Genomic_DNA"/>
</dbReference>
<keyword evidence="2" id="KW-1185">Reference proteome</keyword>
<evidence type="ECO:0000313" key="2">
    <source>
        <dbReference type="Proteomes" id="UP000298787"/>
    </source>
</evidence>
<protein>
    <submittedName>
        <fullName evidence="1">Golgi-specific brefeldin A-resistance guanine nucleotide exchange factor 1</fullName>
    </submittedName>
</protein>
<sequence>MAMMDGQTAWCQCGAERPAGLAARGVWVMQASHFVQNKATNRRTVTTQSQFGPIGPAGRGLQTCLLLHTVGFAGDMDKNFPGASKSQKRRQSVSFLLPLLLPSALSDIKAVEDVHVNEVLTGQIINLHYKAKRKKNTITSAALTEHKSFTWNKVKSSMMDKNIYMVQGEIGTVVGAIKRNSRWNTHTPLDEEQDPLLNSFGHLKEVLNNIKGKRAAIVAMQICLRWLETVKIPAKLAGG</sequence>
<proteinExistence type="predicted"/>
<gene>
    <name evidence="1" type="ORF">D9C73_020188</name>
</gene>
<reference evidence="1 2" key="1">
    <citation type="submission" date="2019-01" db="EMBL/GenBank/DDBJ databases">
        <title>Genome Assembly of Collichthys lucidus.</title>
        <authorList>
            <person name="Cai M."/>
            <person name="Xiao S."/>
        </authorList>
    </citation>
    <scope>NUCLEOTIDE SEQUENCE [LARGE SCALE GENOMIC DNA]</scope>
    <source>
        <strain evidence="1">JT15FE1705JMU</strain>
        <tissue evidence="1">Muscle</tissue>
    </source>
</reference>
<evidence type="ECO:0000313" key="1">
    <source>
        <dbReference type="EMBL" id="TKS85155.1"/>
    </source>
</evidence>
<organism evidence="1 2">
    <name type="scientific">Collichthys lucidus</name>
    <name type="common">Big head croaker</name>
    <name type="synonym">Sciaena lucida</name>
    <dbReference type="NCBI Taxonomy" id="240159"/>
    <lineage>
        <taxon>Eukaryota</taxon>
        <taxon>Metazoa</taxon>
        <taxon>Chordata</taxon>
        <taxon>Craniata</taxon>
        <taxon>Vertebrata</taxon>
        <taxon>Euteleostomi</taxon>
        <taxon>Actinopterygii</taxon>
        <taxon>Neopterygii</taxon>
        <taxon>Teleostei</taxon>
        <taxon>Neoteleostei</taxon>
        <taxon>Acanthomorphata</taxon>
        <taxon>Eupercaria</taxon>
        <taxon>Sciaenidae</taxon>
        <taxon>Collichthys</taxon>
    </lineage>
</organism>
<dbReference type="AlphaFoldDB" id="A0A4U5VE75"/>
<accession>A0A4U5VE75</accession>
<dbReference type="STRING" id="240159.A0A4U5VE75"/>
<name>A0A4U5VE75_COLLU</name>